<sequence length="261" mass="28591">MNACVRAAPPAAVAVGVELRAARLDAKWGVRELARRVSMNPARVSSWELGERIPPPDMVSFVAGVLRLTKAKLDHLRQLAADARQENYIEPRQDAAARLTAVYERLSSHIIEWAPLRLHGREQQAENVGKSPGLNEPALAGDASAIRDLFVGARSCRNPDTNRDTMIEQNELLLRLHRQENRSVRLVTDDVGDLPAFTVYRTEGRTPTVALRHAGCSIYLTAELATAAYIRAVRRFASEALSPALTAATIETALCGLKAGR</sequence>
<organism evidence="2 3">
    <name type="scientific">Amycolatopsis halotolerans</name>
    <dbReference type="NCBI Taxonomy" id="330083"/>
    <lineage>
        <taxon>Bacteria</taxon>
        <taxon>Bacillati</taxon>
        <taxon>Actinomycetota</taxon>
        <taxon>Actinomycetes</taxon>
        <taxon>Pseudonocardiales</taxon>
        <taxon>Pseudonocardiaceae</taxon>
        <taxon>Amycolatopsis</taxon>
    </lineage>
</organism>
<dbReference type="SMART" id="SM00530">
    <property type="entry name" value="HTH_XRE"/>
    <property type="match status" value="1"/>
</dbReference>
<protein>
    <submittedName>
        <fullName evidence="2">Scr1 family TA system antitoxin-like transcriptional regulator</fullName>
    </submittedName>
</protein>
<proteinExistence type="predicted"/>
<dbReference type="Gene3D" id="1.10.260.40">
    <property type="entry name" value="lambda repressor-like DNA-binding domains"/>
    <property type="match status" value="1"/>
</dbReference>
<dbReference type="InterPro" id="IPR010982">
    <property type="entry name" value="Lambda_DNA-bd_dom_sf"/>
</dbReference>
<feature type="domain" description="HTH cro/C1-type" evidence="1">
    <location>
        <begin position="19"/>
        <end position="73"/>
    </location>
</feature>
<name>A0ABV7QD97_9PSEU</name>
<gene>
    <name evidence="2" type="ORF">ACFORO_08425</name>
</gene>
<comment type="caution">
    <text evidence="2">The sequence shown here is derived from an EMBL/GenBank/DDBJ whole genome shotgun (WGS) entry which is preliminary data.</text>
</comment>
<dbReference type="InterPro" id="IPR043917">
    <property type="entry name" value="DUF5753"/>
</dbReference>
<dbReference type="CDD" id="cd00093">
    <property type="entry name" value="HTH_XRE"/>
    <property type="match status" value="1"/>
</dbReference>
<accession>A0ABV7QD97</accession>
<keyword evidence="3" id="KW-1185">Reference proteome</keyword>
<dbReference type="RefSeq" id="WP_377868234.1">
    <property type="nucleotide sequence ID" value="NZ_JBHMAY010000005.1"/>
</dbReference>
<reference evidence="3" key="1">
    <citation type="journal article" date="2019" name="Int. J. Syst. Evol. Microbiol.">
        <title>The Global Catalogue of Microorganisms (GCM) 10K type strain sequencing project: providing services to taxonomists for standard genome sequencing and annotation.</title>
        <authorList>
            <consortium name="The Broad Institute Genomics Platform"/>
            <consortium name="The Broad Institute Genome Sequencing Center for Infectious Disease"/>
            <person name="Wu L."/>
            <person name="Ma J."/>
        </authorList>
    </citation>
    <scope>NUCLEOTIDE SEQUENCE [LARGE SCALE GENOMIC DNA]</scope>
    <source>
        <strain evidence="3">CGMCC 4.7682</strain>
    </source>
</reference>
<dbReference type="SUPFAM" id="SSF47413">
    <property type="entry name" value="lambda repressor-like DNA-binding domains"/>
    <property type="match status" value="1"/>
</dbReference>
<dbReference type="Pfam" id="PF19054">
    <property type="entry name" value="DUF5753"/>
    <property type="match status" value="1"/>
</dbReference>
<evidence type="ECO:0000313" key="2">
    <source>
        <dbReference type="EMBL" id="MFC3510184.1"/>
    </source>
</evidence>
<dbReference type="PROSITE" id="PS50943">
    <property type="entry name" value="HTH_CROC1"/>
    <property type="match status" value="1"/>
</dbReference>
<evidence type="ECO:0000259" key="1">
    <source>
        <dbReference type="PROSITE" id="PS50943"/>
    </source>
</evidence>
<dbReference type="Proteomes" id="UP001595764">
    <property type="component" value="Unassembled WGS sequence"/>
</dbReference>
<dbReference type="EMBL" id="JBHRWI010000012">
    <property type="protein sequence ID" value="MFC3510184.1"/>
    <property type="molecule type" value="Genomic_DNA"/>
</dbReference>
<dbReference type="InterPro" id="IPR001387">
    <property type="entry name" value="Cro/C1-type_HTH"/>
</dbReference>
<evidence type="ECO:0000313" key="3">
    <source>
        <dbReference type="Proteomes" id="UP001595764"/>
    </source>
</evidence>
<dbReference type="Pfam" id="PF13560">
    <property type="entry name" value="HTH_31"/>
    <property type="match status" value="1"/>
</dbReference>